<accession>A0A8H6HZD1</accession>
<dbReference type="AlphaFoldDB" id="A0A8H6HZD1"/>
<keyword evidence="3" id="KW-1185">Reference proteome</keyword>
<name>A0A8H6HZD1_9AGAR</name>
<feature type="region of interest" description="Disordered" evidence="1">
    <location>
        <begin position="68"/>
        <end position="220"/>
    </location>
</feature>
<gene>
    <name evidence="2" type="ORF">DFP72DRAFT_847796</name>
</gene>
<evidence type="ECO:0000313" key="2">
    <source>
        <dbReference type="EMBL" id="KAF6755234.1"/>
    </source>
</evidence>
<sequence>MPYLPGRSRRWRTASGLIAHRSPVKSIREAPANHTRGTRAREKDIGVLAKGTQHHNHIASDFKEADCDSSGSHCHHEREPRGSDPLKLVVKKGHTGGWAEGVTIRDRERMEHKGRVTSAKDEREVEEPESNSNESVQARLASSVRGGGSGCTAKGGDRGSTADAVRGWKNLTQYHGEQEPRGPTRERSESEPKKPPRIVCPLDHALTRSGAEDPDPSNVA</sequence>
<comment type="caution">
    <text evidence="2">The sequence shown here is derived from an EMBL/GenBank/DDBJ whole genome shotgun (WGS) entry which is preliminary data.</text>
</comment>
<evidence type="ECO:0000256" key="1">
    <source>
        <dbReference type="SAM" id="MobiDB-lite"/>
    </source>
</evidence>
<reference evidence="2 3" key="1">
    <citation type="submission" date="2020-07" db="EMBL/GenBank/DDBJ databases">
        <title>Comparative genomics of pyrophilous fungi reveals a link between fire events and developmental genes.</title>
        <authorList>
            <consortium name="DOE Joint Genome Institute"/>
            <person name="Steindorff A.S."/>
            <person name="Carver A."/>
            <person name="Calhoun S."/>
            <person name="Stillman K."/>
            <person name="Liu H."/>
            <person name="Lipzen A."/>
            <person name="Pangilinan J."/>
            <person name="Labutti K."/>
            <person name="Bruns T.D."/>
            <person name="Grigoriev I.V."/>
        </authorList>
    </citation>
    <scope>NUCLEOTIDE SEQUENCE [LARGE SCALE GENOMIC DNA]</scope>
    <source>
        <strain evidence="2 3">CBS 144469</strain>
    </source>
</reference>
<dbReference type="Proteomes" id="UP000521943">
    <property type="component" value="Unassembled WGS sequence"/>
</dbReference>
<feature type="compositionally biased region" description="Basic and acidic residues" evidence="1">
    <location>
        <begin position="176"/>
        <end position="194"/>
    </location>
</feature>
<feature type="compositionally biased region" description="Basic and acidic residues" evidence="1">
    <location>
        <begin position="103"/>
        <end position="123"/>
    </location>
</feature>
<evidence type="ECO:0000313" key="3">
    <source>
        <dbReference type="Proteomes" id="UP000521943"/>
    </source>
</evidence>
<proteinExistence type="predicted"/>
<protein>
    <submittedName>
        <fullName evidence="2">Uncharacterized protein</fullName>
    </submittedName>
</protein>
<organism evidence="2 3">
    <name type="scientific">Ephemerocybe angulata</name>
    <dbReference type="NCBI Taxonomy" id="980116"/>
    <lineage>
        <taxon>Eukaryota</taxon>
        <taxon>Fungi</taxon>
        <taxon>Dikarya</taxon>
        <taxon>Basidiomycota</taxon>
        <taxon>Agaricomycotina</taxon>
        <taxon>Agaricomycetes</taxon>
        <taxon>Agaricomycetidae</taxon>
        <taxon>Agaricales</taxon>
        <taxon>Agaricineae</taxon>
        <taxon>Psathyrellaceae</taxon>
        <taxon>Ephemerocybe</taxon>
    </lineage>
</organism>
<feature type="compositionally biased region" description="Basic and acidic residues" evidence="1">
    <location>
        <begin position="74"/>
        <end position="84"/>
    </location>
</feature>
<dbReference type="EMBL" id="JACGCI010000031">
    <property type="protein sequence ID" value="KAF6755234.1"/>
    <property type="molecule type" value="Genomic_DNA"/>
</dbReference>